<keyword evidence="8" id="KW-0449">Lipoprotein</keyword>
<evidence type="ECO:0000256" key="7">
    <source>
        <dbReference type="ARBA" id="ARBA00023136"/>
    </source>
</evidence>
<dbReference type="GO" id="GO:0005886">
    <property type="term" value="C:plasma membrane"/>
    <property type="evidence" value="ECO:0007669"/>
    <property type="project" value="UniProtKB-SubCell"/>
</dbReference>
<keyword evidence="7" id="KW-0472">Membrane</keyword>
<dbReference type="GeneID" id="119745689"/>
<dbReference type="OrthoDB" id="8830751at2759"/>
<reference evidence="10" key="1">
    <citation type="submission" date="2022-11" db="UniProtKB">
        <authorList>
            <consortium name="EnsemblMetazoa"/>
        </authorList>
    </citation>
    <scope>IDENTIFICATION</scope>
</reference>
<dbReference type="Gene3D" id="3.40.50.300">
    <property type="entry name" value="P-loop containing nucleotide triphosphate hydrolases"/>
    <property type="match status" value="1"/>
</dbReference>
<dbReference type="InterPro" id="IPR003578">
    <property type="entry name" value="Small_GTPase_Rho"/>
</dbReference>
<dbReference type="FunFam" id="3.40.50.300:FF:000983">
    <property type="entry name" value="Rho family GTPase"/>
    <property type="match status" value="1"/>
</dbReference>
<dbReference type="NCBIfam" id="TIGR00231">
    <property type="entry name" value="small_GTP"/>
    <property type="match status" value="1"/>
</dbReference>
<dbReference type="RefSeq" id="XP_038078155.1">
    <property type="nucleotide sequence ID" value="XM_038222227.1"/>
</dbReference>
<dbReference type="EnsemblMetazoa" id="XM_038222227.1">
    <property type="protein sequence ID" value="XP_038078155.1"/>
    <property type="gene ID" value="LOC119745689"/>
</dbReference>
<evidence type="ECO:0000256" key="8">
    <source>
        <dbReference type="ARBA" id="ARBA00023288"/>
    </source>
</evidence>
<dbReference type="PRINTS" id="PR00449">
    <property type="entry name" value="RASTRNSFRMNG"/>
</dbReference>
<name>A0A914BQB9_PATMI</name>
<dbReference type="GO" id="GO:0005525">
    <property type="term" value="F:GTP binding"/>
    <property type="evidence" value="ECO:0007669"/>
    <property type="project" value="UniProtKB-KW"/>
</dbReference>
<dbReference type="GO" id="GO:0007264">
    <property type="term" value="P:small GTPase-mediated signal transduction"/>
    <property type="evidence" value="ECO:0007669"/>
    <property type="project" value="InterPro"/>
</dbReference>
<proteinExistence type="inferred from homology"/>
<dbReference type="PANTHER" id="PTHR24072">
    <property type="entry name" value="RHO FAMILY GTPASE"/>
    <property type="match status" value="1"/>
</dbReference>
<evidence type="ECO:0000256" key="3">
    <source>
        <dbReference type="ARBA" id="ARBA00022475"/>
    </source>
</evidence>
<dbReference type="Proteomes" id="UP000887568">
    <property type="component" value="Unplaced"/>
</dbReference>
<dbReference type="SMART" id="SM00175">
    <property type="entry name" value="RAB"/>
    <property type="match status" value="1"/>
</dbReference>
<evidence type="ECO:0000313" key="10">
    <source>
        <dbReference type="EnsemblMetazoa" id="XP_038078155.1"/>
    </source>
</evidence>
<dbReference type="SUPFAM" id="SSF52540">
    <property type="entry name" value="P-loop containing nucleoside triphosphate hydrolases"/>
    <property type="match status" value="1"/>
</dbReference>
<dbReference type="SMART" id="SM00173">
    <property type="entry name" value="RAS"/>
    <property type="match status" value="1"/>
</dbReference>
<evidence type="ECO:0000256" key="6">
    <source>
        <dbReference type="ARBA" id="ARBA00023134"/>
    </source>
</evidence>
<keyword evidence="9" id="KW-0636">Prenylation</keyword>
<sequence>MRRQRSMMALNDTARCKIVVVGDSLSGKTTVLHTFLGRQFDEVYTPTTFENYSSTMEINKYRMELTIWDTSGKPEYDSVRPLSYNEITIALICFDISRPFTLHNIIRKWHPEVKKHCPNCPIILVGCKMDLRNNIQVMSELSKDRGLPVSHDRGAKIASQIGAAAYVECSARTSPTSIQELFEVTSLAAMGKLKLQKSYIDLPSACNGGTLPLFNANSLRRLSIRKKSEPKLPAPVRVKAVVVERESRGCIVM</sequence>
<evidence type="ECO:0000256" key="1">
    <source>
        <dbReference type="ARBA" id="ARBA00004342"/>
    </source>
</evidence>
<dbReference type="InterPro" id="IPR005225">
    <property type="entry name" value="Small_GTP-bd"/>
</dbReference>
<organism evidence="10 11">
    <name type="scientific">Patiria miniata</name>
    <name type="common">Bat star</name>
    <name type="synonym">Asterina miniata</name>
    <dbReference type="NCBI Taxonomy" id="46514"/>
    <lineage>
        <taxon>Eukaryota</taxon>
        <taxon>Metazoa</taxon>
        <taxon>Echinodermata</taxon>
        <taxon>Eleutherozoa</taxon>
        <taxon>Asterozoa</taxon>
        <taxon>Asteroidea</taxon>
        <taxon>Valvatacea</taxon>
        <taxon>Valvatida</taxon>
        <taxon>Asterinidae</taxon>
        <taxon>Patiria</taxon>
    </lineage>
</organism>
<evidence type="ECO:0000256" key="9">
    <source>
        <dbReference type="ARBA" id="ARBA00023289"/>
    </source>
</evidence>
<dbReference type="Pfam" id="PF00071">
    <property type="entry name" value="Ras"/>
    <property type="match status" value="1"/>
</dbReference>
<dbReference type="SMART" id="SM00176">
    <property type="entry name" value="RAN"/>
    <property type="match status" value="1"/>
</dbReference>
<dbReference type="PROSITE" id="PS51421">
    <property type="entry name" value="RAS"/>
    <property type="match status" value="1"/>
</dbReference>
<comment type="similarity">
    <text evidence="2">Belongs to the small GTPase superfamily. Rho family.</text>
</comment>
<accession>A0A914BQB9</accession>
<dbReference type="PROSITE" id="PS51420">
    <property type="entry name" value="RHO"/>
    <property type="match status" value="1"/>
</dbReference>
<evidence type="ECO:0000313" key="11">
    <source>
        <dbReference type="Proteomes" id="UP000887568"/>
    </source>
</evidence>
<keyword evidence="4" id="KW-0488">Methylation</keyword>
<evidence type="ECO:0000256" key="5">
    <source>
        <dbReference type="ARBA" id="ARBA00022741"/>
    </source>
</evidence>
<keyword evidence="5" id="KW-0547">Nucleotide-binding</keyword>
<comment type="subcellular location">
    <subcellularLocation>
        <location evidence="1">Cell membrane</location>
        <topology evidence="1">Lipid-anchor</topology>
        <orientation evidence="1">Cytoplasmic side</orientation>
    </subcellularLocation>
</comment>
<keyword evidence="6" id="KW-0342">GTP-binding</keyword>
<evidence type="ECO:0000256" key="2">
    <source>
        <dbReference type="ARBA" id="ARBA00010142"/>
    </source>
</evidence>
<dbReference type="AlphaFoldDB" id="A0A914BQB9"/>
<evidence type="ECO:0000256" key="4">
    <source>
        <dbReference type="ARBA" id="ARBA00022481"/>
    </source>
</evidence>
<dbReference type="SMART" id="SM00174">
    <property type="entry name" value="RHO"/>
    <property type="match status" value="1"/>
</dbReference>
<dbReference type="InterPro" id="IPR001806">
    <property type="entry name" value="Small_GTPase"/>
</dbReference>
<protein>
    <submittedName>
        <fullName evidence="10">Uncharacterized protein</fullName>
    </submittedName>
</protein>
<dbReference type="InterPro" id="IPR027417">
    <property type="entry name" value="P-loop_NTPase"/>
</dbReference>
<dbReference type="GO" id="GO:0003924">
    <property type="term" value="F:GTPase activity"/>
    <property type="evidence" value="ECO:0007669"/>
    <property type="project" value="InterPro"/>
</dbReference>
<dbReference type="OMA" id="HMPSRPY"/>
<keyword evidence="3" id="KW-1003">Cell membrane</keyword>
<dbReference type="PROSITE" id="PS51419">
    <property type="entry name" value="RAB"/>
    <property type="match status" value="1"/>
</dbReference>
<keyword evidence="11" id="KW-1185">Reference proteome</keyword>